<sequence>MTVRTILMLIGRCREAFSSPCQRARCCVASVEREEKFEFEFKFEFKLHAGEWSENWCSNLNLNSNSYPAQTCG</sequence>
<protein>
    <submittedName>
        <fullName evidence="1">Uncharacterized protein</fullName>
    </submittedName>
</protein>
<evidence type="ECO:0000313" key="2">
    <source>
        <dbReference type="Proteomes" id="UP000318538"/>
    </source>
</evidence>
<dbReference type="EMBL" id="CP036525">
    <property type="protein sequence ID" value="QDT04340.1"/>
    <property type="molecule type" value="Genomic_DNA"/>
</dbReference>
<accession>A0A517NB35</accession>
<dbReference type="AlphaFoldDB" id="A0A517NB35"/>
<dbReference type="KEGG" id="rlc:K227x_27300"/>
<name>A0A517NB35_9BACT</name>
<reference evidence="1 2" key="1">
    <citation type="submission" date="2019-02" db="EMBL/GenBank/DDBJ databases">
        <title>Deep-cultivation of Planctomycetes and their phenomic and genomic characterization uncovers novel biology.</title>
        <authorList>
            <person name="Wiegand S."/>
            <person name="Jogler M."/>
            <person name="Boedeker C."/>
            <person name="Pinto D."/>
            <person name="Vollmers J."/>
            <person name="Rivas-Marin E."/>
            <person name="Kohn T."/>
            <person name="Peeters S.H."/>
            <person name="Heuer A."/>
            <person name="Rast P."/>
            <person name="Oberbeckmann S."/>
            <person name="Bunk B."/>
            <person name="Jeske O."/>
            <person name="Meyerdierks A."/>
            <person name="Storesund J.E."/>
            <person name="Kallscheuer N."/>
            <person name="Luecker S."/>
            <person name="Lage O.M."/>
            <person name="Pohl T."/>
            <person name="Merkel B.J."/>
            <person name="Hornburger P."/>
            <person name="Mueller R.-W."/>
            <person name="Bruemmer F."/>
            <person name="Labrenz M."/>
            <person name="Spormann A.M."/>
            <person name="Op den Camp H."/>
            <person name="Overmann J."/>
            <person name="Amann R."/>
            <person name="Jetten M.S.M."/>
            <person name="Mascher T."/>
            <person name="Medema M.H."/>
            <person name="Devos D.P."/>
            <person name="Kaster A.-K."/>
            <person name="Ovreas L."/>
            <person name="Rohde M."/>
            <person name="Galperin M.Y."/>
            <person name="Jogler C."/>
        </authorList>
    </citation>
    <scope>NUCLEOTIDE SEQUENCE [LARGE SCALE GENOMIC DNA]</scope>
    <source>
        <strain evidence="1 2">K22_7</strain>
    </source>
</reference>
<keyword evidence="2" id="KW-1185">Reference proteome</keyword>
<dbReference type="Proteomes" id="UP000318538">
    <property type="component" value="Chromosome"/>
</dbReference>
<evidence type="ECO:0000313" key="1">
    <source>
        <dbReference type="EMBL" id="QDT04340.1"/>
    </source>
</evidence>
<gene>
    <name evidence="1" type="ORF">K227x_27300</name>
</gene>
<proteinExistence type="predicted"/>
<organism evidence="1 2">
    <name type="scientific">Rubripirellula lacrimiformis</name>
    <dbReference type="NCBI Taxonomy" id="1930273"/>
    <lineage>
        <taxon>Bacteria</taxon>
        <taxon>Pseudomonadati</taxon>
        <taxon>Planctomycetota</taxon>
        <taxon>Planctomycetia</taxon>
        <taxon>Pirellulales</taxon>
        <taxon>Pirellulaceae</taxon>
        <taxon>Rubripirellula</taxon>
    </lineage>
</organism>